<comment type="caution">
    <text evidence="1">The sequence shown here is derived from an EMBL/GenBank/DDBJ whole genome shotgun (WGS) entry which is preliminary data.</text>
</comment>
<evidence type="ECO:0000313" key="2">
    <source>
        <dbReference type="Proteomes" id="UP000032545"/>
    </source>
</evidence>
<protein>
    <submittedName>
        <fullName evidence="1">Uncharacterized protein</fullName>
    </submittedName>
</protein>
<proteinExistence type="predicted"/>
<name>A0A0D8BB59_9ACTN</name>
<organism evidence="1 2">
    <name type="scientific">Frankia torreyi</name>
    <dbReference type="NCBI Taxonomy" id="1856"/>
    <lineage>
        <taxon>Bacteria</taxon>
        <taxon>Bacillati</taxon>
        <taxon>Actinomycetota</taxon>
        <taxon>Actinomycetes</taxon>
        <taxon>Frankiales</taxon>
        <taxon>Frankiaceae</taxon>
        <taxon>Frankia</taxon>
    </lineage>
</organism>
<accession>A0A0D8BB59</accession>
<reference evidence="2" key="1">
    <citation type="submission" date="2015-02" db="EMBL/GenBank/DDBJ databases">
        <title>Draft Genome of Frankia sp. CpI1-S.</title>
        <authorList>
            <person name="Oshone R.T."/>
            <person name="Ngom M."/>
            <person name="Ghodhbane-Gtari F."/>
            <person name="Gtari M."/>
            <person name="Morris K."/>
            <person name="Thomas K."/>
            <person name="Sen A."/>
            <person name="Tisa L.S."/>
        </authorList>
    </citation>
    <scope>NUCLEOTIDE SEQUENCE [LARGE SCALE GENOMIC DNA]</scope>
    <source>
        <strain evidence="2">CpI1-S</strain>
    </source>
</reference>
<evidence type="ECO:0000313" key="1">
    <source>
        <dbReference type="EMBL" id="KJE21194.1"/>
    </source>
</evidence>
<dbReference type="RefSeq" id="WP_052681297.1">
    <property type="nucleotide sequence ID" value="NZ_JYFN01000042.1"/>
</dbReference>
<reference evidence="1 2" key="2">
    <citation type="journal article" date="2016" name="Genome Announc.">
        <title>Permanent Draft Genome Sequences for Two Variants of Frankia sp. Strain CpI1, the First Frankia Strain Isolated from Root Nodules of Comptonia peregrina.</title>
        <authorList>
            <person name="Oshone R."/>
            <person name="Hurst S.G.IV."/>
            <person name="Abebe-Akele F."/>
            <person name="Simpson S."/>
            <person name="Morris K."/>
            <person name="Thomas W.K."/>
            <person name="Tisa L.S."/>
        </authorList>
    </citation>
    <scope>NUCLEOTIDE SEQUENCE [LARGE SCALE GENOMIC DNA]</scope>
    <source>
        <strain evidence="2">CpI1-S</strain>
    </source>
</reference>
<dbReference type="AlphaFoldDB" id="A0A0D8BB59"/>
<keyword evidence="2" id="KW-1185">Reference proteome</keyword>
<dbReference type="EMBL" id="JYFN01000042">
    <property type="protein sequence ID" value="KJE21194.1"/>
    <property type="molecule type" value="Genomic_DNA"/>
</dbReference>
<dbReference type="Proteomes" id="UP000032545">
    <property type="component" value="Unassembled WGS sequence"/>
</dbReference>
<sequence length="177" mass="19198">MTAPQDDRIFPVHGSSQPVAAFADHLRAVRDGLDLPVGLITAERPQLPRRGLVRVAHLVTTSGERGQVGDTVVWEVMSADACRRWLAGAPAPDPAVIEAAVPALFALRCLHRAGKIDHLRVPELAELIADRYLSARLAHQHWPLVREAAARAQTYLAAHGFAAARPTPACLVKEPNR</sequence>
<dbReference type="PATRIC" id="fig|1502723.3.peg.4475"/>
<gene>
    <name evidence="1" type="ORF">FF36_04534</name>
</gene>